<dbReference type="Proteomes" id="UP001501752">
    <property type="component" value="Unassembled WGS sequence"/>
</dbReference>
<feature type="transmembrane region" description="Helical" evidence="1">
    <location>
        <begin position="38"/>
        <end position="59"/>
    </location>
</feature>
<feature type="transmembrane region" description="Helical" evidence="1">
    <location>
        <begin position="71"/>
        <end position="98"/>
    </location>
</feature>
<comment type="caution">
    <text evidence="2">The sequence shown here is derived from an EMBL/GenBank/DDBJ whole genome shotgun (WGS) entry which is preliminary data.</text>
</comment>
<keyword evidence="1" id="KW-0812">Transmembrane</keyword>
<sequence>MDQVPNSARKADIFGLVLFSGLVAGMDALFVVRTRPDVVGDFLLLLVGLVGAGVGAAAAGRRGSVLRRWRLAAVGAVVAQAFAVAVLALMTVAVGSLFSGMHLVW</sequence>
<gene>
    <name evidence="2" type="ORF">GCM10023235_11940</name>
</gene>
<feature type="transmembrane region" description="Helical" evidence="1">
    <location>
        <begin position="12"/>
        <end position="32"/>
    </location>
</feature>
<keyword evidence="1" id="KW-1133">Transmembrane helix</keyword>
<accession>A0ABP9DB65</accession>
<evidence type="ECO:0000313" key="3">
    <source>
        <dbReference type="Proteomes" id="UP001501752"/>
    </source>
</evidence>
<evidence type="ECO:0000256" key="1">
    <source>
        <dbReference type="SAM" id="Phobius"/>
    </source>
</evidence>
<keyword evidence="1" id="KW-0472">Membrane</keyword>
<dbReference type="RefSeq" id="WP_345695698.1">
    <property type="nucleotide sequence ID" value="NZ_BAABIS010000001.1"/>
</dbReference>
<name>A0ABP9DB65_9ACTN</name>
<dbReference type="EMBL" id="BAABIS010000001">
    <property type="protein sequence ID" value="GAA4838343.1"/>
    <property type="molecule type" value="Genomic_DNA"/>
</dbReference>
<proteinExistence type="predicted"/>
<organism evidence="2 3">
    <name type="scientific">Kitasatospora terrestris</name>
    <dbReference type="NCBI Taxonomy" id="258051"/>
    <lineage>
        <taxon>Bacteria</taxon>
        <taxon>Bacillati</taxon>
        <taxon>Actinomycetota</taxon>
        <taxon>Actinomycetes</taxon>
        <taxon>Kitasatosporales</taxon>
        <taxon>Streptomycetaceae</taxon>
        <taxon>Kitasatospora</taxon>
    </lineage>
</organism>
<evidence type="ECO:0008006" key="4">
    <source>
        <dbReference type="Google" id="ProtNLM"/>
    </source>
</evidence>
<evidence type="ECO:0000313" key="2">
    <source>
        <dbReference type="EMBL" id="GAA4838343.1"/>
    </source>
</evidence>
<reference evidence="3" key="1">
    <citation type="journal article" date="2019" name="Int. J. Syst. Evol. Microbiol.">
        <title>The Global Catalogue of Microorganisms (GCM) 10K type strain sequencing project: providing services to taxonomists for standard genome sequencing and annotation.</title>
        <authorList>
            <consortium name="The Broad Institute Genomics Platform"/>
            <consortium name="The Broad Institute Genome Sequencing Center for Infectious Disease"/>
            <person name="Wu L."/>
            <person name="Ma J."/>
        </authorList>
    </citation>
    <scope>NUCLEOTIDE SEQUENCE [LARGE SCALE GENOMIC DNA]</scope>
    <source>
        <strain evidence="3">JCM 13006</strain>
    </source>
</reference>
<protein>
    <recommendedName>
        <fullName evidence="4">DUF1275 family protein</fullName>
    </recommendedName>
</protein>
<keyword evidence="3" id="KW-1185">Reference proteome</keyword>